<evidence type="ECO:0000313" key="1">
    <source>
        <dbReference type="EMBL" id="KAG6634335.1"/>
    </source>
</evidence>
<accession>A0A8T1NV85</accession>
<comment type="caution">
    <text evidence="1">The sequence shown here is derived from an EMBL/GenBank/DDBJ whole genome shotgun (WGS) entry which is preliminary data.</text>
</comment>
<gene>
    <name evidence="1" type="ORF">CIPAW_12G111700</name>
</gene>
<protein>
    <submittedName>
        <fullName evidence="1">Uncharacterized protein</fullName>
    </submittedName>
</protein>
<name>A0A8T1NV85_CARIL</name>
<evidence type="ECO:0000313" key="2">
    <source>
        <dbReference type="Proteomes" id="UP000811609"/>
    </source>
</evidence>
<proteinExistence type="predicted"/>
<keyword evidence="2" id="KW-1185">Reference proteome</keyword>
<dbReference type="AlphaFoldDB" id="A0A8T1NV85"/>
<sequence length="83" mass="9670">MDPKEVRRISKEEMFHFSRQVPNYLLTGQEARNAPKGCRELDPAATSLELLQVIMETKEEPMLKNCGRVEEEMFQSTPQNKCR</sequence>
<reference evidence="1" key="1">
    <citation type="submission" date="2020-12" db="EMBL/GenBank/DDBJ databases">
        <title>WGS assembly of Carya illinoinensis cv. Pawnee.</title>
        <authorList>
            <person name="Platts A."/>
            <person name="Shu S."/>
            <person name="Wright S."/>
            <person name="Barry K."/>
            <person name="Edger P."/>
            <person name="Pires J.C."/>
            <person name="Schmutz J."/>
        </authorList>
    </citation>
    <scope>NUCLEOTIDE SEQUENCE</scope>
    <source>
        <tissue evidence="1">Leaf</tissue>
    </source>
</reference>
<dbReference type="Proteomes" id="UP000811609">
    <property type="component" value="Chromosome 12"/>
</dbReference>
<organism evidence="1 2">
    <name type="scientific">Carya illinoinensis</name>
    <name type="common">Pecan</name>
    <dbReference type="NCBI Taxonomy" id="32201"/>
    <lineage>
        <taxon>Eukaryota</taxon>
        <taxon>Viridiplantae</taxon>
        <taxon>Streptophyta</taxon>
        <taxon>Embryophyta</taxon>
        <taxon>Tracheophyta</taxon>
        <taxon>Spermatophyta</taxon>
        <taxon>Magnoliopsida</taxon>
        <taxon>eudicotyledons</taxon>
        <taxon>Gunneridae</taxon>
        <taxon>Pentapetalae</taxon>
        <taxon>rosids</taxon>
        <taxon>fabids</taxon>
        <taxon>Fagales</taxon>
        <taxon>Juglandaceae</taxon>
        <taxon>Carya</taxon>
    </lineage>
</organism>
<dbReference type="EMBL" id="CM031820">
    <property type="protein sequence ID" value="KAG6634335.1"/>
    <property type="molecule type" value="Genomic_DNA"/>
</dbReference>